<dbReference type="EnsemblPlants" id="TuG1812G0700003210.01.T01">
    <property type="protein sequence ID" value="TuG1812G0700003210.01.T01"/>
    <property type="gene ID" value="TuG1812G0700003210.01"/>
</dbReference>
<keyword evidence="2" id="KW-1185">Reference proteome</keyword>
<sequence>MDQETRTAVLIDNVVVWPFPKYDVFNSNIYLLPFVSVDSSYRLLVVNMGSRRVLPIDPCIDAYGGPYNFHSTEMRKEITMLKQEFNNVLQLRIPGWNTNLMDWSICGKSSTGRRKDSAFLVLQEMAH</sequence>
<organism evidence="1 2">
    <name type="scientific">Triticum urartu</name>
    <name type="common">Red wild einkorn</name>
    <name type="synonym">Crithodium urartu</name>
    <dbReference type="NCBI Taxonomy" id="4572"/>
    <lineage>
        <taxon>Eukaryota</taxon>
        <taxon>Viridiplantae</taxon>
        <taxon>Streptophyta</taxon>
        <taxon>Embryophyta</taxon>
        <taxon>Tracheophyta</taxon>
        <taxon>Spermatophyta</taxon>
        <taxon>Magnoliopsida</taxon>
        <taxon>Liliopsida</taxon>
        <taxon>Poales</taxon>
        <taxon>Poaceae</taxon>
        <taxon>BOP clade</taxon>
        <taxon>Pooideae</taxon>
        <taxon>Triticodae</taxon>
        <taxon>Triticeae</taxon>
        <taxon>Triticinae</taxon>
        <taxon>Triticum</taxon>
    </lineage>
</organism>
<dbReference type="AlphaFoldDB" id="A0A8R7R4V7"/>
<name>A0A8R7R4V7_TRIUA</name>
<reference evidence="1" key="2">
    <citation type="submission" date="2018-03" db="EMBL/GenBank/DDBJ databases">
        <title>The Triticum urartu genome reveals the dynamic nature of wheat genome evolution.</title>
        <authorList>
            <person name="Ling H."/>
            <person name="Ma B."/>
            <person name="Shi X."/>
            <person name="Liu H."/>
            <person name="Dong L."/>
            <person name="Sun H."/>
            <person name="Cao Y."/>
            <person name="Gao Q."/>
            <person name="Zheng S."/>
            <person name="Li Y."/>
            <person name="Yu Y."/>
            <person name="Du H."/>
            <person name="Qi M."/>
            <person name="Li Y."/>
            <person name="Yu H."/>
            <person name="Cui Y."/>
            <person name="Wang N."/>
            <person name="Chen C."/>
            <person name="Wu H."/>
            <person name="Zhao Y."/>
            <person name="Zhang J."/>
            <person name="Li Y."/>
            <person name="Zhou W."/>
            <person name="Zhang B."/>
            <person name="Hu W."/>
            <person name="Eijk M."/>
            <person name="Tang J."/>
            <person name="Witsenboer H."/>
            <person name="Zhao S."/>
            <person name="Li Z."/>
            <person name="Zhang A."/>
            <person name="Wang D."/>
            <person name="Liang C."/>
        </authorList>
    </citation>
    <scope>NUCLEOTIDE SEQUENCE [LARGE SCALE GENOMIC DNA]</scope>
    <source>
        <strain evidence="1">cv. G1812</strain>
    </source>
</reference>
<evidence type="ECO:0000313" key="2">
    <source>
        <dbReference type="Proteomes" id="UP000015106"/>
    </source>
</evidence>
<proteinExistence type="predicted"/>
<evidence type="ECO:0000313" key="1">
    <source>
        <dbReference type="EnsemblPlants" id="TuG1812G0700003210.01.T01"/>
    </source>
</evidence>
<dbReference type="Proteomes" id="UP000015106">
    <property type="component" value="Chromosome 7"/>
</dbReference>
<reference evidence="2" key="1">
    <citation type="journal article" date="2013" name="Nature">
        <title>Draft genome of the wheat A-genome progenitor Triticum urartu.</title>
        <authorList>
            <person name="Ling H.Q."/>
            <person name="Zhao S."/>
            <person name="Liu D."/>
            <person name="Wang J."/>
            <person name="Sun H."/>
            <person name="Zhang C."/>
            <person name="Fan H."/>
            <person name="Li D."/>
            <person name="Dong L."/>
            <person name="Tao Y."/>
            <person name="Gao C."/>
            <person name="Wu H."/>
            <person name="Li Y."/>
            <person name="Cui Y."/>
            <person name="Guo X."/>
            <person name="Zheng S."/>
            <person name="Wang B."/>
            <person name="Yu K."/>
            <person name="Liang Q."/>
            <person name="Yang W."/>
            <person name="Lou X."/>
            <person name="Chen J."/>
            <person name="Feng M."/>
            <person name="Jian J."/>
            <person name="Zhang X."/>
            <person name="Luo G."/>
            <person name="Jiang Y."/>
            <person name="Liu J."/>
            <person name="Wang Z."/>
            <person name="Sha Y."/>
            <person name="Zhang B."/>
            <person name="Wu H."/>
            <person name="Tang D."/>
            <person name="Shen Q."/>
            <person name="Xue P."/>
            <person name="Zou S."/>
            <person name="Wang X."/>
            <person name="Liu X."/>
            <person name="Wang F."/>
            <person name="Yang Y."/>
            <person name="An X."/>
            <person name="Dong Z."/>
            <person name="Zhang K."/>
            <person name="Zhang X."/>
            <person name="Luo M.C."/>
            <person name="Dvorak J."/>
            <person name="Tong Y."/>
            <person name="Wang J."/>
            <person name="Yang H."/>
            <person name="Li Z."/>
            <person name="Wang D."/>
            <person name="Zhang A."/>
            <person name="Wang J."/>
        </authorList>
    </citation>
    <scope>NUCLEOTIDE SEQUENCE</scope>
    <source>
        <strain evidence="2">cv. G1812</strain>
    </source>
</reference>
<dbReference type="Gramene" id="TuG1812G0700003210.01.T01">
    <property type="protein sequence ID" value="TuG1812G0700003210.01.T01"/>
    <property type="gene ID" value="TuG1812G0700003210.01"/>
</dbReference>
<accession>A0A8R7R4V7</accession>
<reference evidence="1" key="3">
    <citation type="submission" date="2022-06" db="UniProtKB">
        <authorList>
            <consortium name="EnsemblPlants"/>
        </authorList>
    </citation>
    <scope>IDENTIFICATION</scope>
</reference>
<protein>
    <submittedName>
        <fullName evidence="1">Uncharacterized protein</fullName>
    </submittedName>
</protein>